<dbReference type="Pfam" id="PF24585">
    <property type="entry name" value="YunG"/>
    <property type="match status" value="1"/>
</dbReference>
<accession>A0A0T6LMT1</accession>
<evidence type="ECO:0000313" key="2">
    <source>
        <dbReference type="Proteomes" id="UP000050867"/>
    </source>
</evidence>
<gene>
    <name evidence="1" type="ORF">AQ490_07310</name>
</gene>
<evidence type="ECO:0000313" key="1">
    <source>
        <dbReference type="EMBL" id="KRV47443.1"/>
    </source>
</evidence>
<dbReference type="STRING" id="76728.AQ490_07310"/>
<proteinExistence type="predicted"/>
<keyword evidence="2" id="KW-1185">Reference proteome</keyword>
<protein>
    <submittedName>
        <fullName evidence="1">Uncharacterized protein</fullName>
    </submittedName>
</protein>
<dbReference type="EMBL" id="LLZU01000037">
    <property type="protein sequence ID" value="KRV47443.1"/>
    <property type="molecule type" value="Genomic_DNA"/>
</dbReference>
<name>A0A0T6LMT1_WENVI</name>
<dbReference type="Proteomes" id="UP000050867">
    <property type="component" value="Unassembled WGS sequence"/>
</dbReference>
<dbReference type="InterPro" id="IPR056238">
    <property type="entry name" value="YunG-like"/>
</dbReference>
<comment type="caution">
    <text evidence="1">The sequence shown here is derived from an EMBL/GenBank/DDBJ whole genome shotgun (WGS) entry which is preliminary data.</text>
</comment>
<organism evidence="1 2">
    <name type="scientific">Wenjunlia vitaminophila</name>
    <name type="common">Streptomyces vitaminophilus</name>
    <dbReference type="NCBI Taxonomy" id="76728"/>
    <lineage>
        <taxon>Bacteria</taxon>
        <taxon>Bacillati</taxon>
        <taxon>Actinomycetota</taxon>
        <taxon>Actinomycetes</taxon>
        <taxon>Kitasatosporales</taxon>
        <taxon>Streptomycetaceae</taxon>
        <taxon>Wenjunlia</taxon>
    </lineage>
</organism>
<dbReference type="OrthoDB" id="9792518at2"/>
<reference evidence="1 2" key="1">
    <citation type="submission" date="2015-10" db="EMBL/GenBank/DDBJ databases">
        <title>Draft genome sequence of pyrrolomycin-producing Streptomyces vitaminophilus.</title>
        <authorList>
            <person name="Graham D.E."/>
            <person name="Mahan K.M."/>
            <person name="Klingeman D.M."/>
            <person name="Hettich R.L."/>
            <person name="Parry R.J."/>
        </authorList>
    </citation>
    <scope>NUCLEOTIDE SEQUENCE [LARGE SCALE GENOMIC DNA]</scope>
    <source>
        <strain evidence="1 2">ATCC 31673</strain>
    </source>
</reference>
<dbReference type="RefSeq" id="WP_026220245.1">
    <property type="nucleotide sequence ID" value="NZ_LLZU01000037.1"/>
</dbReference>
<dbReference type="AlphaFoldDB" id="A0A0T6LMT1"/>
<dbReference type="eggNOG" id="ENOG5032VZ6">
    <property type="taxonomic scope" value="Bacteria"/>
</dbReference>
<sequence length="127" mass="14274">MTPWTLTGIEDALRASWAADTCSPDDAARAGWTGENPGWGHGDITALLLNDVFGGDLMVADVHHRGERLGYHWWNRLPTGIEIDLARDQFRDGQTIGAGRVARRQTTRPVHRWREYQVLSGRVLSRL</sequence>